<sequence>MLRTKWEPVSLIIYQLPLALCVNVKWRKVCLTLLGLITFGHKHYKFVCNSQQYYCFAEKVDHIKIFAIDGYYCCN</sequence>
<dbReference type="AlphaFoldDB" id="A0A224XTH4"/>
<proteinExistence type="predicted"/>
<dbReference type="EMBL" id="GFTR01000590">
    <property type="protein sequence ID" value="JAW15836.1"/>
    <property type="molecule type" value="Transcribed_RNA"/>
</dbReference>
<evidence type="ECO:0000313" key="1">
    <source>
        <dbReference type="EMBL" id="JAW15836.1"/>
    </source>
</evidence>
<reference evidence="1" key="1">
    <citation type="journal article" date="2018" name="PLoS Negl. Trop. Dis.">
        <title>An insight into the salivary gland and fat body transcriptome of Panstrongylus lignarius (Hemiptera: Heteroptera), the main vector of Chagas disease in Peru.</title>
        <authorList>
            <person name="Nevoa J.C."/>
            <person name="Mendes M.T."/>
            <person name="da Silva M.V."/>
            <person name="Soares S.C."/>
            <person name="Oliveira C.J.F."/>
            <person name="Ribeiro J.M.C."/>
        </authorList>
    </citation>
    <scope>NUCLEOTIDE SEQUENCE</scope>
</reference>
<accession>A0A224XTH4</accession>
<name>A0A224XTH4_9HEMI</name>
<protein>
    <submittedName>
        <fullName evidence="1">Putative secreted protein</fullName>
    </submittedName>
</protein>
<organism evidence="1">
    <name type="scientific">Panstrongylus lignarius</name>
    <dbReference type="NCBI Taxonomy" id="156445"/>
    <lineage>
        <taxon>Eukaryota</taxon>
        <taxon>Metazoa</taxon>
        <taxon>Ecdysozoa</taxon>
        <taxon>Arthropoda</taxon>
        <taxon>Hexapoda</taxon>
        <taxon>Insecta</taxon>
        <taxon>Pterygota</taxon>
        <taxon>Neoptera</taxon>
        <taxon>Paraneoptera</taxon>
        <taxon>Hemiptera</taxon>
        <taxon>Heteroptera</taxon>
        <taxon>Panheteroptera</taxon>
        <taxon>Cimicomorpha</taxon>
        <taxon>Reduviidae</taxon>
        <taxon>Triatominae</taxon>
        <taxon>Panstrongylus</taxon>
    </lineage>
</organism>